<proteinExistence type="predicted"/>
<protein>
    <submittedName>
        <fullName evidence="1">Uncharacterized protein</fullName>
    </submittedName>
</protein>
<dbReference type="AlphaFoldDB" id="A0A2P2QRM2"/>
<name>A0A2P2QRM2_RHIMU</name>
<sequence>MLFSISNSFLIELIKGLVNTHSVKVCC</sequence>
<accession>A0A2P2QRM2</accession>
<organism evidence="1">
    <name type="scientific">Rhizophora mucronata</name>
    <name type="common">Asiatic mangrove</name>
    <dbReference type="NCBI Taxonomy" id="61149"/>
    <lineage>
        <taxon>Eukaryota</taxon>
        <taxon>Viridiplantae</taxon>
        <taxon>Streptophyta</taxon>
        <taxon>Embryophyta</taxon>
        <taxon>Tracheophyta</taxon>
        <taxon>Spermatophyta</taxon>
        <taxon>Magnoliopsida</taxon>
        <taxon>eudicotyledons</taxon>
        <taxon>Gunneridae</taxon>
        <taxon>Pentapetalae</taxon>
        <taxon>rosids</taxon>
        <taxon>fabids</taxon>
        <taxon>Malpighiales</taxon>
        <taxon>Rhizophoraceae</taxon>
        <taxon>Rhizophora</taxon>
    </lineage>
</organism>
<dbReference type="EMBL" id="GGEC01089166">
    <property type="protein sequence ID" value="MBX69650.1"/>
    <property type="molecule type" value="Transcribed_RNA"/>
</dbReference>
<reference evidence="1" key="1">
    <citation type="submission" date="2018-02" db="EMBL/GenBank/DDBJ databases">
        <title>Rhizophora mucronata_Transcriptome.</title>
        <authorList>
            <person name="Meera S.P."/>
            <person name="Sreeshan A."/>
            <person name="Augustine A."/>
        </authorList>
    </citation>
    <scope>NUCLEOTIDE SEQUENCE</scope>
    <source>
        <tissue evidence="1">Leaf</tissue>
    </source>
</reference>
<evidence type="ECO:0000313" key="1">
    <source>
        <dbReference type="EMBL" id="MBX69650.1"/>
    </source>
</evidence>